<evidence type="ECO:0000313" key="2">
    <source>
        <dbReference type="Proteomes" id="UP001057279"/>
    </source>
</evidence>
<accession>A0ACB9UNG3</accession>
<protein>
    <submittedName>
        <fullName evidence="1">Uncharacterized protein</fullName>
    </submittedName>
</protein>
<reference evidence="1" key="1">
    <citation type="submission" date="2022-03" db="EMBL/GenBank/DDBJ databases">
        <title>Genomic analyses of argali, domestic sheep and their hybrids provide insights into chromosomal evolution, heterosis and genetic basis of agronomic traits.</title>
        <authorList>
            <person name="Li M."/>
        </authorList>
    </citation>
    <scope>NUCLEOTIDE SEQUENCE</scope>
    <source>
        <strain evidence="1">F1 hybrid</strain>
    </source>
</reference>
<evidence type="ECO:0000313" key="1">
    <source>
        <dbReference type="EMBL" id="KAI4575266.1"/>
    </source>
</evidence>
<gene>
    <name evidence="1" type="ORF">MJG53_011469</name>
</gene>
<dbReference type="Proteomes" id="UP001057279">
    <property type="component" value="Linkage Group LG13"/>
</dbReference>
<keyword evidence="2" id="KW-1185">Reference proteome</keyword>
<dbReference type="EMBL" id="CM043038">
    <property type="protein sequence ID" value="KAI4575266.1"/>
    <property type="molecule type" value="Genomic_DNA"/>
</dbReference>
<comment type="caution">
    <text evidence="1">The sequence shown here is derived from an EMBL/GenBank/DDBJ whole genome shotgun (WGS) entry which is preliminary data.</text>
</comment>
<name>A0ACB9UNG3_9CETA</name>
<organism evidence="1 2">
    <name type="scientific">Ovis ammon polii x Ovis aries</name>
    <dbReference type="NCBI Taxonomy" id="2918886"/>
    <lineage>
        <taxon>Eukaryota</taxon>
        <taxon>Metazoa</taxon>
        <taxon>Chordata</taxon>
        <taxon>Craniata</taxon>
        <taxon>Vertebrata</taxon>
        <taxon>Euteleostomi</taxon>
        <taxon>Mammalia</taxon>
        <taxon>Eutheria</taxon>
        <taxon>Laurasiatheria</taxon>
        <taxon>Artiodactyla</taxon>
        <taxon>Ruminantia</taxon>
        <taxon>Pecora</taxon>
        <taxon>Bovidae</taxon>
        <taxon>Caprinae</taxon>
        <taxon>Ovis</taxon>
    </lineage>
</organism>
<proteinExistence type="predicted"/>
<sequence length="189" mass="20951">MRSNEEAAQPNIAWISNHRNTNSDFSGLVGNRYSVMGNRWILLYMKPLAAAGPQGKNPRSTVAAPHPSPMLRINAGTDTVSHYIAGTVTESGSQNWCRQCGQQIAEDDEDGRTDDKLFRDDGWVVQWETDGHTVVLSRDQKGRGLHGKGHNHDEHLQKAAHRADGLHVEPEDEQHLPELSSRAVHSLPP</sequence>